<reference evidence="2 3" key="2">
    <citation type="submission" date="2020-03" db="EMBL/GenBank/DDBJ databases">
        <authorList>
            <person name="Ichikawa N."/>
            <person name="Kimura A."/>
            <person name="Kitahashi Y."/>
            <person name="Uohara A."/>
        </authorList>
    </citation>
    <scope>NUCLEOTIDE SEQUENCE [LARGE SCALE GENOMIC DNA]</scope>
    <source>
        <strain evidence="2 3">NBRC 108639</strain>
    </source>
</reference>
<evidence type="ECO:0000313" key="2">
    <source>
        <dbReference type="EMBL" id="GFJ79113.1"/>
    </source>
</evidence>
<evidence type="ECO:0000256" key="1">
    <source>
        <dbReference type="SAM" id="MobiDB-lite"/>
    </source>
</evidence>
<dbReference type="EMBL" id="BLPF01000001">
    <property type="protein sequence ID" value="GFJ79113.1"/>
    <property type="molecule type" value="Genomic_DNA"/>
</dbReference>
<reference evidence="2 3" key="1">
    <citation type="submission" date="2020-03" db="EMBL/GenBank/DDBJ databases">
        <title>Whole genome shotgun sequence of Phytohabitans houttuyneae NBRC 108639.</title>
        <authorList>
            <person name="Komaki H."/>
            <person name="Tamura T."/>
        </authorList>
    </citation>
    <scope>NUCLEOTIDE SEQUENCE [LARGE SCALE GENOMIC DNA]</scope>
    <source>
        <strain evidence="2 3">NBRC 108639</strain>
    </source>
</reference>
<accession>A0A6V8K1W5</accession>
<name>A0A6V8K1W5_9ACTN</name>
<proteinExistence type="predicted"/>
<comment type="caution">
    <text evidence="2">The sequence shown here is derived from an EMBL/GenBank/DDBJ whole genome shotgun (WGS) entry which is preliminary data.</text>
</comment>
<dbReference type="AlphaFoldDB" id="A0A6V8K1W5"/>
<feature type="region of interest" description="Disordered" evidence="1">
    <location>
        <begin position="1"/>
        <end position="24"/>
    </location>
</feature>
<feature type="compositionally biased region" description="Basic and acidic residues" evidence="1">
    <location>
        <begin position="8"/>
        <end position="18"/>
    </location>
</feature>
<evidence type="ECO:0000313" key="3">
    <source>
        <dbReference type="Proteomes" id="UP000482800"/>
    </source>
</evidence>
<gene>
    <name evidence="2" type="ORF">Phou_032930</name>
</gene>
<dbReference type="Proteomes" id="UP000482800">
    <property type="component" value="Unassembled WGS sequence"/>
</dbReference>
<organism evidence="2 3">
    <name type="scientific">Phytohabitans houttuyneae</name>
    <dbReference type="NCBI Taxonomy" id="1076126"/>
    <lineage>
        <taxon>Bacteria</taxon>
        <taxon>Bacillati</taxon>
        <taxon>Actinomycetota</taxon>
        <taxon>Actinomycetes</taxon>
        <taxon>Micromonosporales</taxon>
        <taxon>Micromonosporaceae</taxon>
    </lineage>
</organism>
<keyword evidence="3" id="KW-1185">Reference proteome</keyword>
<sequence length="65" mass="7107">MRGSSWPKGDRARSDRARPGAKHNVLTDRVGIPLSACLRCGNRDDVTQLEPFVEVTRLSAGRGSE</sequence>
<protein>
    <submittedName>
        <fullName evidence="2">Uncharacterized protein</fullName>
    </submittedName>
</protein>